<dbReference type="SUPFAM" id="SSF52172">
    <property type="entry name" value="CheY-like"/>
    <property type="match status" value="1"/>
</dbReference>
<comment type="caution">
    <text evidence="3">The sequence shown here is derived from an EMBL/GenBank/DDBJ whole genome shotgun (WGS) entry which is preliminary data.</text>
</comment>
<organism evidence="3 4">
    <name type="scientific">Limnovirga soli</name>
    <dbReference type="NCBI Taxonomy" id="2656915"/>
    <lineage>
        <taxon>Bacteria</taxon>
        <taxon>Pseudomonadati</taxon>
        <taxon>Bacteroidota</taxon>
        <taxon>Chitinophagia</taxon>
        <taxon>Chitinophagales</taxon>
        <taxon>Chitinophagaceae</taxon>
        <taxon>Limnovirga</taxon>
    </lineage>
</organism>
<dbReference type="Pfam" id="PF00072">
    <property type="entry name" value="Response_reg"/>
    <property type="match status" value="1"/>
</dbReference>
<dbReference type="GO" id="GO:0000160">
    <property type="term" value="P:phosphorelay signal transduction system"/>
    <property type="evidence" value="ECO:0007669"/>
    <property type="project" value="InterPro"/>
</dbReference>
<evidence type="ECO:0000313" key="4">
    <source>
        <dbReference type="Proteomes" id="UP000598971"/>
    </source>
</evidence>
<sequence length="145" mass="16860">MVPFVMCIDDDDMTRMLLEFVFEDTQFCAKLVTAINGKEGLEYFENQFQLPYEERELPDVIFLDLNMPVVNGWAFLDYLENKADFFVTQVKVIVLSSSVNPSDRVRAEEHPLVIKFISKPLVQEILDDLKNIEEIKPYFLTGNID</sequence>
<evidence type="ECO:0000259" key="2">
    <source>
        <dbReference type="PROSITE" id="PS50110"/>
    </source>
</evidence>
<dbReference type="RefSeq" id="WP_171606796.1">
    <property type="nucleotide sequence ID" value="NZ_WHPF01000003.1"/>
</dbReference>
<dbReference type="Proteomes" id="UP000598971">
    <property type="component" value="Unassembled WGS sequence"/>
</dbReference>
<dbReference type="InterPro" id="IPR011006">
    <property type="entry name" value="CheY-like_superfamily"/>
</dbReference>
<evidence type="ECO:0000313" key="3">
    <source>
        <dbReference type="EMBL" id="NNV54881.1"/>
    </source>
</evidence>
<name>A0A8J8FBD2_9BACT</name>
<feature type="domain" description="Response regulatory" evidence="2">
    <location>
        <begin position="4"/>
        <end position="134"/>
    </location>
</feature>
<keyword evidence="1" id="KW-0597">Phosphoprotein</keyword>
<proteinExistence type="predicted"/>
<gene>
    <name evidence="3" type="ORF">GD597_05350</name>
</gene>
<dbReference type="AlphaFoldDB" id="A0A8J8FBD2"/>
<dbReference type="PROSITE" id="PS50110">
    <property type="entry name" value="RESPONSE_REGULATORY"/>
    <property type="match status" value="1"/>
</dbReference>
<accession>A0A8J8FBD2</accession>
<reference evidence="3" key="1">
    <citation type="submission" date="2019-10" db="EMBL/GenBank/DDBJ databases">
        <title>Draft genome sequence of Panacibacter sp. KCS-6.</title>
        <authorList>
            <person name="Yim K.J."/>
        </authorList>
    </citation>
    <scope>NUCLEOTIDE SEQUENCE</scope>
    <source>
        <strain evidence="3">KCS-6</strain>
    </source>
</reference>
<dbReference type="PANTHER" id="PTHR44520:SF2">
    <property type="entry name" value="RESPONSE REGULATOR RCP1"/>
    <property type="match status" value="1"/>
</dbReference>
<dbReference type="PANTHER" id="PTHR44520">
    <property type="entry name" value="RESPONSE REGULATOR RCP1-RELATED"/>
    <property type="match status" value="1"/>
</dbReference>
<evidence type="ECO:0000256" key="1">
    <source>
        <dbReference type="PROSITE-ProRule" id="PRU00169"/>
    </source>
</evidence>
<dbReference type="SMART" id="SM00448">
    <property type="entry name" value="REC"/>
    <property type="match status" value="1"/>
</dbReference>
<dbReference type="InterPro" id="IPR001789">
    <property type="entry name" value="Sig_transdc_resp-reg_receiver"/>
</dbReference>
<keyword evidence="4" id="KW-1185">Reference proteome</keyword>
<dbReference type="EMBL" id="WHPF01000003">
    <property type="protein sequence ID" value="NNV54881.1"/>
    <property type="molecule type" value="Genomic_DNA"/>
</dbReference>
<protein>
    <submittedName>
        <fullName evidence="3">Response regulator</fullName>
    </submittedName>
</protein>
<dbReference type="InterPro" id="IPR052893">
    <property type="entry name" value="TCS_response_regulator"/>
</dbReference>
<feature type="modified residue" description="4-aspartylphosphate" evidence="1">
    <location>
        <position position="64"/>
    </location>
</feature>
<dbReference type="Gene3D" id="3.40.50.2300">
    <property type="match status" value="1"/>
</dbReference>